<name>X0W0L7_9ZZZZ</name>
<dbReference type="InterPro" id="IPR001279">
    <property type="entry name" value="Metallo-B-lactamas"/>
</dbReference>
<dbReference type="SUPFAM" id="SSF56281">
    <property type="entry name" value="Metallo-hydrolase/oxidoreductase"/>
    <property type="match status" value="1"/>
</dbReference>
<comment type="caution">
    <text evidence="2">The sequence shown here is derived from an EMBL/GenBank/DDBJ whole genome shotgun (WGS) entry which is preliminary data.</text>
</comment>
<feature type="non-terminal residue" evidence="2">
    <location>
        <position position="141"/>
    </location>
</feature>
<dbReference type="AlphaFoldDB" id="X0W0L7"/>
<protein>
    <recommendedName>
        <fullName evidence="1">Metallo-beta-lactamase domain-containing protein</fullName>
    </recommendedName>
</protein>
<evidence type="ECO:0000259" key="1">
    <source>
        <dbReference type="Pfam" id="PF00753"/>
    </source>
</evidence>
<dbReference type="Pfam" id="PF00753">
    <property type="entry name" value="Lactamase_B"/>
    <property type="match status" value="1"/>
</dbReference>
<accession>X0W0L7</accession>
<evidence type="ECO:0000313" key="2">
    <source>
        <dbReference type="EMBL" id="GAG24055.1"/>
    </source>
</evidence>
<dbReference type="Gene3D" id="3.60.15.10">
    <property type="entry name" value="Ribonuclease Z/Hydroxyacylglutathione hydrolase-like"/>
    <property type="match status" value="1"/>
</dbReference>
<organism evidence="2">
    <name type="scientific">marine sediment metagenome</name>
    <dbReference type="NCBI Taxonomy" id="412755"/>
    <lineage>
        <taxon>unclassified sequences</taxon>
        <taxon>metagenomes</taxon>
        <taxon>ecological metagenomes</taxon>
    </lineage>
</organism>
<proteinExistence type="predicted"/>
<dbReference type="EMBL" id="BARS01037238">
    <property type="protein sequence ID" value="GAG24055.1"/>
    <property type="molecule type" value="Genomic_DNA"/>
</dbReference>
<dbReference type="InterPro" id="IPR036866">
    <property type="entry name" value="RibonucZ/Hydroxyglut_hydro"/>
</dbReference>
<gene>
    <name evidence="2" type="ORF">S01H1_57123</name>
</gene>
<feature type="domain" description="Metallo-beta-lactamase" evidence="1">
    <location>
        <begin position="60"/>
        <end position="121"/>
    </location>
</feature>
<reference evidence="2" key="1">
    <citation type="journal article" date="2014" name="Front. Microbiol.">
        <title>High frequency of phylogenetically diverse reductive dehalogenase-homologous genes in deep subseafloor sedimentary metagenomes.</title>
        <authorList>
            <person name="Kawai M."/>
            <person name="Futagami T."/>
            <person name="Toyoda A."/>
            <person name="Takaki Y."/>
            <person name="Nishi S."/>
            <person name="Hori S."/>
            <person name="Arai W."/>
            <person name="Tsubouchi T."/>
            <person name="Morono Y."/>
            <person name="Uchiyama I."/>
            <person name="Ito T."/>
            <person name="Fujiyama A."/>
            <person name="Inagaki F."/>
            <person name="Takami H."/>
        </authorList>
    </citation>
    <scope>NUCLEOTIDE SEQUENCE</scope>
    <source>
        <strain evidence="2">Expedition CK06-06</strain>
    </source>
</reference>
<sequence>MKVKFWGVRGSIPTPLTPSQLKSRIAAVITRIQPCDLENLESRETFLDNLPPYLFGMVGGNTTCLEIRTAGDKLIIIDAGSGLRELAASLAKKNEQIKEYHIFFTHFHWDHLQGLPFFIPAAYAKGNRIYFYSTRRANSST</sequence>